<organism evidence="2 3">
    <name type="scientific">Symbiodinium microadriaticum</name>
    <name type="common">Dinoflagellate</name>
    <name type="synonym">Zooxanthella microadriatica</name>
    <dbReference type="NCBI Taxonomy" id="2951"/>
    <lineage>
        <taxon>Eukaryota</taxon>
        <taxon>Sar</taxon>
        <taxon>Alveolata</taxon>
        <taxon>Dinophyceae</taxon>
        <taxon>Suessiales</taxon>
        <taxon>Symbiodiniaceae</taxon>
        <taxon>Symbiodinium</taxon>
    </lineage>
</organism>
<dbReference type="Proteomes" id="UP000186817">
    <property type="component" value="Unassembled WGS sequence"/>
</dbReference>
<evidence type="ECO:0000259" key="1">
    <source>
        <dbReference type="PROSITE" id="PS50878"/>
    </source>
</evidence>
<dbReference type="InterPro" id="IPR043502">
    <property type="entry name" value="DNA/RNA_pol_sf"/>
</dbReference>
<name>A0A1Q9F6C5_SYMMI</name>
<dbReference type="InterPro" id="IPR000477">
    <property type="entry name" value="RT_dom"/>
</dbReference>
<evidence type="ECO:0000313" key="3">
    <source>
        <dbReference type="Proteomes" id="UP000186817"/>
    </source>
</evidence>
<evidence type="ECO:0000313" key="2">
    <source>
        <dbReference type="EMBL" id="OLQ15234.1"/>
    </source>
</evidence>
<dbReference type="EMBL" id="LSRX01000005">
    <property type="protein sequence ID" value="OLQ15234.1"/>
    <property type="molecule type" value="Genomic_DNA"/>
</dbReference>
<proteinExistence type="predicted"/>
<dbReference type="AlphaFoldDB" id="A0A1Q9F6C5"/>
<dbReference type="SUPFAM" id="SSF56672">
    <property type="entry name" value="DNA/RNA polymerases"/>
    <property type="match status" value="1"/>
</dbReference>
<accession>A0A1Q9F6C5</accession>
<dbReference type="PANTHER" id="PTHR19446">
    <property type="entry name" value="REVERSE TRANSCRIPTASES"/>
    <property type="match status" value="1"/>
</dbReference>
<keyword evidence="3" id="KW-1185">Reference proteome</keyword>
<sequence length="484" mass="54898">MKTGKAVGIDKTSTELIRGLMDVPGGPDHLLEWYNRILATQVVPQQWNRPILVMLPKIVAPKRAKELRPIAMGSAVSKLFSRLLLNRALPKLRPSTSAQCSGPGRQTSDYRIRLFELAREWGTPLAVFKLDLEKAFDTLDRGALLQRLEEKLGEGAELNCWKGLLRGTVGHLQTPWGSTDLPMRSGIKQGAVESPTMFAWIAELALSDAVTKHGWHSGQRLFEGLQSEEMLYMDDGMIWGGELVVIQNRVAQLSAELTRYGLKLNPLKCQLYASPKIAGDRSIRVDGVRVEASQSLEVMGLVLRVGASIYELASPLAARARAKFWELKHIFRAKGGSMKQRARVMQRVVGGWEEFRQRAFRGARSALHSAGVERWSTLWLRRYWAYAGHRVRCTMRDVPPISTELENFRTLPWWNHQKSIKHGVKHQGRHYARLTILEQNMDAVAGHPWRFLAYSRAQWKAREDAWVQRMDVPWASGRQLSIKS</sequence>
<reference evidence="2 3" key="1">
    <citation type="submission" date="2016-02" db="EMBL/GenBank/DDBJ databases">
        <title>Genome analysis of coral dinoflagellate symbionts highlights evolutionary adaptations to a symbiotic lifestyle.</title>
        <authorList>
            <person name="Aranda M."/>
            <person name="Li Y."/>
            <person name="Liew Y.J."/>
            <person name="Baumgarten S."/>
            <person name="Simakov O."/>
            <person name="Wilson M."/>
            <person name="Piel J."/>
            <person name="Ashoor H."/>
            <person name="Bougouffa S."/>
            <person name="Bajic V.B."/>
            <person name="Ryu T."/>
            <person name="Ravasi T."/>
            <person name="Bayer T."/>
            <person name="Micklem G."/>
            <person name="Kim H."/>
            <person name="Bhak J."/>
            <person name="Lajeunesse T.C."/>
            <person name="Voolstra C.R."/>
        </authorList>
    </citation>
    <scope>NUCLEOTIDE SEQUENCE [LARGE SCALE GENOMIC DNA]</scope>
    <source>
        <strain evidence="2 3">CCMP2467</strain>
    </source>
</reference>
<feature type="domain" description="Reverse transcriptase" evidence="1">
    <location>
        <begin position="41"/>
        <end position="303"/>
    </location>
</feature>
<protein>
    <submittedName>
        <fullName evidence="2">LINE-1 retrotransposable element ORF2 protein</fullName>
    </submittedName>
</protein>
<gene>
    <name evidence="2" type="primary">Pol</name>
    <name evidence="2" type="ORF">AK812_SmicGene481</name>
</gene>
<comment type="caution">
    <text evidence="2">The sequence shown here is derived from an EMBL/GenBank/DDBJ whole genome shotgun (WGS) entry which is preliminary data.</text>
</comment>
<dbReference type="PROSITE" id="PS50878">
    <property type="entry name" value="RT_POL"/>
    <property type="match status" value="1"/>
</dbReference>
<dbReference type="Pfam" id="PF00078">
    <property type="entry name" value="RVT_1"/>
    <property type="match status" value="1"/>
</dbReference>
<dbReference type="OrthoDB" id="408935at2759"/>